<organism evidence="1 2">
    <name type="scientific">Auriscalpium vulgare</name>
    <dbReference type="NCBI Taxonomy" id="40419"/>
    <lineage>
        <taxon>Eukaryota</taxon>
        <taxon>Fungi</taxon>
        <taxon>Dikarya</taxon>
        <taxon>Basidiomycota</taxon>
        <taxon>Agaricomycotina</taxon>
        <taxon>Agaricomycetes</taxon>
        <taxon>Russulales</taxon>
        <taxon>Auriscalpiaceae</taxon>
        <taxon>Auriscalpium</taxon>
    </lineage>
</organism>
<evidence type="ECO:0000313" key="1">
    <source>
        <dbReference type="EMBL" id="KAI0040598.1"/>
    </source>
</evidence>
<dbReference type="Proteomes" id="UP000814033">
    <property type="component" value="Unassembled WGS sequence"/>
</dbReference>
<gene>
    <name evidence="1" type="ORF">FA95DRAFT_852071</name>
</gene>
<proteinExistence type="predicted"/>
<comment type="caution">
    <text evidence="1">The sequence shown here is derived from an EMBL/GenBank/DDBJ whole genome shotgun (WGS) entry which is preliminary data.</text>
</comment>
<protein>
    <submittedName>
        <fullName evidence="1">Uncharacterized protein</fullName>
    </submittedName>
</protein>
<name>A0ACB8RAJ5_9AGAM</name>
<evidence type="ECO:0000313" key="2">
    <source>
        <dbReference type="Proteomes" id="UP000814033"/>
    </source>
</evidence>
<sequence length="536" mass="57949">MSTLRLDIESSSGTLFGPRLGKVSLQRDAEGSTLEILTPGLITSTSRGVVPHLSRNNVNATAAICWVHVPFESFLEVSPPTPTLQPGAHPLHKYLGFRRDQHIVSTSLRDPSDDREMPANGNGFANAYCLRGVRKVTPADWRNWVVKMQPDIVTALTDVPFTAGPHSQKRMTKSLERSSAWLSDLLQPISDTGVDTRRQRSILVHMAGGVIPTARKAFSLSLLETLYGKEAEAVKPLATLDEGVSGYTFDLVPLHKALSPTAAPIRSTHPPTLAATMAALDPHVDLPTPEASAKLVPLLHASLSPLPQHKPRIAHSAASPHEMLLLIRDVGVDLFDAHWAQRAADIGVALDFTFPAPNGGADARADLGHNLYDTRYAHDFSPFADAFGTCETNNDDKDTARTTCPCIACSPPRLGTPLRHSTVDGPYPAHAPAPFTRAYAHHLLHTHEMSAHALLAAHNLAVLDAFFAGVRVVLAARPSAFAREVERFAEAYDGGLAVWAQARAAWAEVALARGKGRMAREKEKQEQDTLGTAVEL</sequence>
<reference evidence="1" key="1">
    <citation type="submission" date="2021-02" db="EMBL/GenBank/DDBJ databases">
        <authorList>
            <consortium name="DOE Joint Genome Institute"/>
            <person name="Ahrendt S."/>
            <person name="Looney B.P."/>
            <person name="Miyauchi S."/>
            <person name="Morin E."/>
            <person name="Drula E."/>
            <person name="Courty P.E."/>
            <person name="Chicoki N."/>
            <person name="Fauchery L."/>
            <person name="Kohler A."/>
            <person name="Kuo A."/>
            <person name="Labutti K."/>
            <person name="Pangilinan J."/>
            <person name="Lipzen A."/>
            <person name="Riley R."/>
            <person name="Andreopoulos W."/>
            <person name="He G."/>
            <person name="Johnson J."/>
            <person name="Barry K.W."/>
            <person name="Grigoriev I.V."/>
            <person name="Nagy L."/>
            <person name="Hibbett D."/>
            <person name="Henrissat B."/>
            <person name="Matheny P.B."/>
            <person name="Labbe J."/>
            <person name="Martin F."/>
        </authorList>
    </citation>
    <scope>NUCLEOTIDE SEQUENCE</scope>
    <source>
        <strain evidence="1">FP105234-sp</strain>
    </source>
</reference>
<reference evidence="1" key="2">
    <citation type="journal article" date="2022" name="New Phytol.">
        <title>Evolutionary transition to the ectomycorrhizal habit in the genomes of a hyperdiverse lineage of mushroom-forming fungi.</title>
        <authorList>
            <person name="Looney B."/>
            <person name="Miyauchi S."/>
            <person name="Morin E."/>
            <person name="Drula E."/>
            <person name="Courty P.E."/>
            <person name="Kohler A."/>
            <person name="Kuo A."/>
            <person name="LaButti K."/>
            <person name="Pangilinan J."/>
            <person name="Lipzen A."/>
            <person name="Riley R."/>
            <person name="Andreopoulos W."/>
            <person name="He G."/>
            <person name="Johnson J."/>
            <person name="Nolan M."/>
            <person name="Tritt A."/>
            <person name="Barry K.W."/>
            <person name="Grigoriev I.V."/>
            <person name="Nagy L.G."/>
            <person name="Hibbett D."/>
            <person name="Henrissat B."/>
            <person name="Matheny P.B."/>
            <person name="Labbe J."/>
            <person name="Martin F.M."/>
        </authorList>
    </citation>
    <scope>NUCLEOTIDE SEQUENCE</scope>
    <source>
        <strain evidence="1">FP105234-sp</strain>
    </source>
</reference>
<accession>A0ACB8RAJ5</accession>
<keyword evidence="2" id="KW-1185">Reference proteome</keyword>
<dbReference type="EMBL" id="MU276182">
    <property type="protein sequence ID" value="KAI0040598.1"/>
    <property type="molecule type" value="Genomic_DNA"/>
</dbReference>